<evidence type="ECO:0000256" key="7">
    <source>
        <dbReference type="ARBA" id="ARBA00023306"/>
    </source>
</evidence>
<dbReference type="GO" id="GO:0051301">
    <property type="term" value="P:cell division"/>
    <property type="evidence" value="ECO:0007669"/>
    <property type="project" value="UniProtKB-KW"/>
</dbReference>
<dbReference type="GO" id="GO:0005634">
    <property type="term" value="C:nucleus"/>
    <property type="evidence" value="ECO:0007669"/>
    <property type="project" value="TreeGrafter"/>
</dbReference>
<organism evidence="11 12">
    <name type="scientific">Syphacia muris</name>
    <dbReference type="NCBI Taxonomy" id="451379"/>
    <lineage>
        <taxon>Eukaryota</taxon>
        <taxon>Metazoa</taxon>
        <taxon>Ecdysozoa</taxon>
        <taxon>Nematoda</taxon>
        <taxon>Chromadorea</taxon>
        <taxon>Rhabditida</taxon>
        <taxon>Spirurina</taxon>
        <taxon>Oxyuridomorpha</taxon>
        <taxon>Oxyuroidea</taxon>
        <taxon>Oxyuridae</taxon>
        <taxon>Syphacia</taxon>
    </lineage>
</organism>
<dbReference type="InterPro" id="IPR001763">
    <property type="entry name" value="Rhodanese-like_dom"/>
</dbReference>
<comment type="catalytic activity">
    <reaction evidence="8">
        <text>O-phospho-L-tyrosyl-[protein] + H2O = L-tyrosyl-[protein] + phosphate</text>
        <dbReference type="Rhea" id="RHEA:10684"/>
        <dbReference type="Rhea" id="RHEA-COMP:10136"/>
        <dbReference type="Rhea" id="RHEA-COMP:20101"/>
        <dbReference type="ChEBI" id="CHEBI:15377"/>
        <dbReference type="ChEBI" id="CHEBI:43474"/>
        <dbReference type="ChEBI" id="CHEBI:46858"/>
        <dbReference type="ChEBI" id="CHEBI:61978"/>
        <dbReference type="EC" id="3.1.3.48"/>
    </reaction>
</comment>
<evidence type="ECO:0000313" key="11">
    <source>
        <dbReference type="Proteomes" id="UP000046393"/>
    </source>
</evidence>
<evidence type="ECO:0000256" key="3">
    <source>
        <dbReference type="ARBA" id="ARBA00022618"/>
    </source>
</evidence>
<evidence type="ECO:0000256" key="2">
    <source>
        <dbReference type="ARBA" id="ARBA00013064"/>
    </source>
</evidence>
<dbReference type="Proteomes" id="UP000046393">
    <property type="component" value="Unplaced"/>
</dbReference>
<dbReference type="GO" id="GO:0110032">
    <property type="term" value="P:positive regulation of G2/MI transition of meiotic cell cycle"/>
    <property type="evidence" value="ECO:0007669"/>
    <property type="project" value="TreeGrafter"/>
</dbReference>
<dbReference type="GO" id="GO:0010971">
    <property type="term" value="P:positive regulation of G2/M transition of mitotic cell cycle"/>
    <property type="evidence" value="ECO:0007669"/>
    <property type="project" value="TreeGrafter"/>
</dbReference>
<evidence type="ECO:0000256" key="8">
    <source>
        <dbReference type="ARBA" id="ARBA00051722"/>
    </source>
</evidence>
<name>A0A0N5A8Q6_9BILA</name>
<dbReference type="SUPFAM" id="SSF52821">
    <property type="entry name" value="Rhodanese/Cell cycle control phosphatase"/>
    <property type="match status" value="1"/>
</dbReference>
<dbReference type="PRINTS" id="PR00716">
    <property type="entry name" value="MPIPHPHTASE"/>
</dbReference>
<evidence type="ECO:0000256" key="5">
    <source>
        <dbReference type="ARBA" id="ARBA00022801"/>
    </source>
</evidence>
<dbReference type="InterPro" id="IPR000751">
    <property type="entry name" value="MPI_Phosphatase"/>
</dbReference>
<comment type="similarity">
    <text evidence="1">Belongs to the MPI phosphatase family.</text>
</comment>
<dbReference type="SMART" id="SM00450">
    <property type="entry name" value="RHOD"/>
    <property type="match status" value="1"/>
</dbReference>
<dbReference type="AlphaFoldDB" id="A0A0N5A8Q6"/>
<dbReference type="PANTHER" id="PTHR10828:SF76">
    <property type="entry name" value="M-PHASE INDUCER PHOSPHATASE"/>
    <property type="match status" value="1"/>
</dbReference>
<keyword evidence="5" id="KW-0378">Hydrolase</keyword>
<protein>
    <recommendedName>
        <fullName evidence="2">protein-tyrosine-phosphatase</fullName>
        <ecNumber evidence="2">3.1.3.48</ecNumber>
    </recommendedName>
</protein>
<dbReference type="InterPro" id="IPR036873">
    <property type="entry name" value="Rhodanese-like_dom_sf"/>
</dbReference>
<keyword evidence="4" id="KW-0498">Mitosis</keyword>
<evidence type="ECO:0000256" key="9">
    <source>
        <dbReference type="SAM" id="MobiDB-lite"/>
    </source>
</evidence>
<evidence type="ECO:0000256" key="6">
    <source>
        <dbReference type="ARBA" id="ARBA00022912"/>
    </source>
</evidence>
<keyword evidence="11" id="KW-1185">Reference proteome</keyword>
<evidence type="ECO:0000259" key="10">
    <source>
        <dbReference type="PROSITE" id="PS50206"/>
    </source>
</evidence>
<dbReference type="FunFam" id="3.40.250.10:FF:000021">
    <property type="entry name" value="M-phase inducer phosphatase cdc-25.2"/>
    <property type="match status" value="1"/>
</dbReference>
<feature type="domain" description="Rhodanese" evidence="10">
    <location>
        <begin position="182"/>
        <end position="289"/>
    </location>
</feature>
<reference evidence="12" key="1">
    <citation type="submission" date="2017-02" db="UniProtKB">
        <authorList>
            <consortium name="WormBaseParasite"/>
        </authorList>
    </citation>
    <scope>IDENTIFICATION</scope>
</reference>
<dbReference type="PANTHER" id="PTHR10828">
    <property type="entry name" value="M-PHASE INDUCER PHOSPHATASE DUAL SPECIFICITY PHOSPHATASE CDC25"/>
    <property type="match status" value="1"/>
</dbReference>
<keyword evidence="3" id="KW-0132">Cell division</keyword>
<keyword evidence="7" id="KW-0131">Cell cycle</keyword>
<dbReference type="Pfam" id="PF00581">
    <property type="entry name" value="Rhodanese"/>
    <property type="match status" value="1"/>
</dbReference>
<dbReference type="GO" id="GO:0000086">
    <property type="term" value="P:G2/M transition of mitotic cell cycle"/>
    <property type="evidence" value="ECO:0007669"/>
    <property type="project" value="TreeGrafter"/>
</dbReference>
<feature type="region of interest" description="Disordered" evidence="9">
    <location>
        <begin position="83"/>
        <end position="135"/>
    </location>
</feature>
<proteinExistence type="inferred from homology"/>
<dbReference type="PROSITE" id="PS50206">
    <property type="entry name" value="RHODANESE_3"/>
    <property type="match status" value="1"/>
</dbReference>
<evidence type="ECO:0000313" key="12">
    <source>
        <dbReference type="WBParaSite" id="SMUV_0000046601-mRNA-1"/>
    </source>
</evidence>
<evidence type="ECO:0000256" key="1">
    <source>
        <dbReference type="ARBA" id="ARBA00011065"/>
    </source>
</evidence>
<feature type="compositionally biased region" description="Basic and acidic residues" evidence="9">
    <location>
        <begin position="102"/>
        <end position="114"/>
    </location>
</feature>
<dbReference type="GO" id="GO:0005737">
    <property type="term" value="C:cytoplasm"/>
    <property type="evidence" value="ECO:0007669"/>
    <property type="project" value="TreeGrafter"/>
</dbReference>
<sequence>MIEEVIPEENKNPAFAESIRQLGELGFEKPGSSKRTLADVTNRSIESPKLGFPLKSHSSETSFNLSKRYKKYYSDLAARNARKRSLDQTPTTFKKRRGIRSAGDRRIAKSEKPRSNWRSAPEVQSGDDAKNAPSRYQKLPNHLHVDYSLETLAKPQIDSTAFKSISGEVLAKVMTSMSEEEFSKKYILVDCRYPYEYEGGHLRGAVNIFDVSRLACMLFPESAEQFNEMTLKIPIFYCEFSQKRGPSMALALRELDRSRNRYPDVHYKEIYLLDRGYKKFFEDERLLASCNVLFENMHLQHLCEPQSYTRMVESNHKDDLKRFRMHKSKSMSAFSYASNAERELLKPRPRSNALSEMDLCNYRRRKQCSPSARRSIFGSPFSSKDFAVLDDTPLRPLDLSSCP</sequence>
<accession>A0A0N5A8Q6</accession>
<dbReference type="STRING" id="451379.A0A0N5A8Q6"/>
<evidence type="ECO:0000256" key="4">
    <source>
        <dbReference type="ARBA" id="ARBA00022776"/>
    </source>
</evidence>
<keyword evidence="6" id="KW-0904">Protein phosphatase</keyword>
<dbReference type="GO" id="GO:0004725">
    <property type="term" value="F:protein tyrosine phosphatase activity"/>
    <property type="evidence" value="ECO:0007669"/>
    <property type="project" value="UniProtKB-EC"/>
</dbReference>
<dbReference type="EC" id="3.1.3.48" evidence="2"/>
<dbReference type="Gene3D" id="3.40.250.10">
    <property type="entry name" value="Rhodanese-like domain"/>
    <property type="match status" value="1"/>
</dbReference>
<dbReference type="WBParaSite" id="SMUV_0000046601-mRNA-1">
    <property type="protein sequence ID" value="SMUV_0000046601-mRNA-1"/>
    <property type="gene ID" value="SMUV_0000046601"/>
</dbReference>